<sequence>MTSSTQPIMAISIATGTRGLLQLGLSISDLALVINQGKNFGNFVRAGQNDDDLFDVLDEDREAVLKRGGLVDAHEMEKRWPMMDFVHHGVKKRAKIVQSLQSQSSVPEPNHRRKKKDTQDGVDSFTWVMVAITSALDECLPSYEIQELLIRVFVEVLNRDDDIALALRVHIRKNIESWRSFGCAREIAFSIKKEMRKSLLNGVLDQSSIRAVPQLNEAETEDTKNMLVWLLRGDPTVFSAMSPITFSIAQAWEKVKLDLCTDGNPIHESQACVSYRAETGFSWELASMAIPTPRGLGSRPLQISWPHNKPESMIDALGVGRALEGAMYQAWERGKRAADSLKLVGEADEPYDHTKEVYYSLRVPDNDRINRRYGSHIGMLADQAIPADTEKTHDVLEWILTGEPLESSRWLNNHVAQDYLLKVDNMDVVREPQYNSVYFKYQAFVFGFYYELLRQLLSFDLVETTAFFHAIWGTHSTTFLAMCTQLGRCLRRD</sequence>
<keyword evidence="2" id="KW-1185">Reference proteome</keyword>
<proteinExistence type="predicted"/>
<dbReference type="Proteomes" id="UP000799423">
    <property type="component" value="Unassembled WGS sequence"/>
</dbReference>
<dbReference type="AlphaFoldDB" id="A0A6A7BBZ7"/>
<name>A0A6A7BBZ7_9PLEO</name>
<organism evidence="1 2">
    <name type="scientific">Plenodomus tracheiphilus IPT5</name>
    <dbReference type="NCBI Taxonomy" id="1408161"/>
    <lineage>
        <taxon>Eukaryota</taxon>
        <taxon>Fungi</taxon>
        <taxon>Dikarya</taxon>
        <taxon>Ascomycota</taxon>
        <taxon>Pezizomycotina</taxon>
        <taxon>Dothideomycetes</taxon>
        <taxon>Pleosporomycetidae</taxon>
        <taxon>Pleosporales</taxon>
        <taxon>Pleosporineae</taxon>
        <taxon>Leptosphaeriaceae</taxon>
        <taxon>Plenodomus</taxon>
    </lineage>
</organism>
<accession>A0A6A7BBZ7</accession>
<dbReference type="OrthoDB" id="5232280at2759"/>
<protein>
    <submittedName>
        <fullName evidence="1">Uncharacterized protein</fullName>
    </submittedName>
</protein>
<gene>
    <name evidence="1" type="ORF">T440DRAFT_24234</name>
</gene>
<dbReference type="EMBL" id="MU006297">
    <property type="protein sequence ID" value="KAF2852974.1"/>
    <property type="molecule type" value="Genomic_DNA"/>
</dbReference>
<evidence type="ECO:0000313" key="1">
    <source>
        <dbReference type="EMBL" id="KAF2852974.1"/>
    </source>
</evidence>
<evidence type="ECO:0000313" key="2">
    <source>
        <dbReference type="Proteomes" id="UP000799423"/>
    </source>
</evidence>
<reference evidence="1" key="1">
    <citation type="submission" date="2020-01" db="EMBL/GenBank/DDBJ databases">
        <authorList>
            <consortium name="DOE Joint Genome Institute"/>
            <person name="Haridas S."/>
            <person name="Albert R."/>
            <person name="Binder M."/>
            <person name="Bloem J."/>
            <person name="Labutti K."/>
            <person name="Salamov A."/>
            <person name="Andreopoulos B."/>
            <person name="Baker S.E."/>
            <person name="Barry K."/>
            <person name="Bills G."/>
            <person name="Bluhm B.H."/>
            <person name="Cannon C."/>
            <person name="Castanera R."/>
            <person name="Culley D.E."/>
            <person name="Daum C."/>
            <person name="Ezra D."/>
            <person name="Gonzalez J.B."/>
            <person name="Henrissat B."/>
            <person name="Kuo A."/>
            <person name="Liang C."/>
            <person name="Lipzen A."/>
            <person name="Lutzoni F."/>
            <person name="Magnuson J."/>
            <person name="Mondo S."/>
            <person name="Nolan M."/>
            <person name="Ohm R."/>
            <person name="Pangilinan J."/>
            <person name="Park H.-J."/>
            <person name="Ramirez L."/>
            <person name="Alfaro M."/>
            <person name="Sun H."/>
            <person name="Tritt A."/>
            <person name="Yoshinaga Y."/>
            <person name="Zwiers L.-H."/>
            <person name="Turgeon B.G."/>
            <person name="Goodwin S.B."/>
            <person name="Spatafora J.W."/>
            <person name="Crous P.W."/>
            <person name="Grigoriev I.V."/>
        </authorList>
    </citation>
    <scope>NUCLEOTIDE SEQUENCE</scope>
    <source>
        <strain evidence="1">IPT5</strain>
    </source>
</reference>